<dbReference type="EC" id="6.3.3.3" evidence="1"/>
<feature type="binding site" evidence="1">
    <location>
        <position position="237"/>
    </location>
    <ligand>
        <name>ATP</name>
        <dbReference type="ChEBI" id="CHEBI:30616"/>
    </ligand>
</feature>
<protein>
    <recommendedName>
        <fullName evidence="1">ATP-dependent dethiobiotin synthetase BioD</fullName>
        <ecNumber evidence="1">6.3.3.3</ecNumber>
    </recommendedName>
    <alternativeName>
        <fullName evidence="1">DTB synthetase</fullName>
        <shortName evidence="1">DTBS</shortName>
    </alternativeName>
    <alternativeName>
        <fullName evidence="1">Dethiobiotin synthase</fullName>
    </alternativeName>
</protein>
<keyword evidence="1" id="KW-0436">Ligase</keyword>
<keyword evidence="4" id="KW-1185">Reference proteome</keyword>
<dbReference type="NCBIfam" id="TIGR00347">
    <property type="entry name" value="bioD"/>
    <property type="match status" value="1"/>
</dbReference>
<dbReference type="CDD" id="cd03109">
    <property type="entry name" value="DTBS"/>
    <property type="match status" value="1"/>
</dbReference>
<feature type="compositionally biased region" description="Basic and acidic residues" evidence="2">
    <location>
        <begin position="1"/>
        <end position="10"/>
    </location>
</feature>
<evidence type="ECO:0000313" key="4">
    <source>
        <dbReference type="Proteomes" id="UP001500449"/>
    </source>
</evidence>
<keyword evidence="1" id="KW-0963">Cytoplasm</keyword>
<feature type="binding site" evidence="1">
    <location>
        <position position="91"/>
    </location>
    <ligand>
        <name>ATP</name>
        <dbReference type="ChEBI" id="CHEBI:30616"/>
    </ligand>
</feature>
<dbReference type="HAMAP" id="MF_00336">
    <property type="entry name" value="BioD"/>
    <property type="match status" value="1"/>
</dbReference>
<comment type="caution">
    <text evidence="3">The sequence shown here is derived from an EMBL/GenBank/DDBJ whole genome shotgun (WGS) entry which is preliminary data.</text>
</comment>
<dbReference type="PANTHER" id="PTHR43210:SF5">
    <property type="entry name" value="DETHIOBIOTIN SYNTHETASE"/>
    <property type="match status" value="1"/>
</dbReference>
<dbReference type="Pfam" id="PF13500">
    <property type="entry name" value="AAA_26"/>
    <property type="match status" value="1"/>
</dbReference>
<feature type="binding site" evidence="1">
    <location>
        <begin position="54"/>
        <end position="59"/>
    </location>
    <ligand>
        <name>ATP</name>
        <dbReference type="ChEBI" id="CHEBI:30616"/>
    </ligand>
</feature>
<dbReference type="SUPFAM" id="SSF52540">
    <property type="entry name" value="P-loop containing nucleoside triphosphate hydrolases"/>
    <property type="match status" value="1"/>
</dbReference>
<dbReference type="EMBL" id="BAAAQK010000009">
    <property type="protein sequence ID" value="GAA1849938.1"/>
    <property type="molecule type" value="Genomic_DNA"/>
</dbReference>
<gene>
    <name evidence="1 3" type="primary">bioD</name>
    <name evidence="3" type="ORF">GCM10009836_32100</name>
</gene>
<reference evidence="3 4" key="1">
    <citation type="journal article" date="2019" name="Int. J. Syst. Evol. Microbiol.">
        <title>The Global Catalogue of Microorganisms (GCM) 10K type strain sequencing project: providing services to taxonomists for standard genome sequencing and annotation.</title>
        <authorList>
            <consortium name="The Broad Institute Genomics Platform"/>
            <consortium name="The Broad Institute Genome Sequencing Center for Infectious Disease"/>
            <person name="Wu L."/>
            <person name="Ma J."/>
        </authorList>
    </citation>
    <scope>NUCLEOTIDE SEQUENCE [LARGE SCALE GENOMIC DNA]</scope>
    <source>
        <strain evidence="3 4">JCM 16009</strain>
    </source>
</reference>
<dbReference type="InterPro" id="IPR004472">
    <property type="entry name" value="DTB_synth_BioD"/>
</dbReference>
<evidence type="ECO:0000256" key="1">
    <source>
        <dbReference type="HAMAP-Rule" id="MF_00336"/>
    </source>
</evidence>
<comment type="subunit">
    <text evidence="1">Homodimer.</text>
</comment>
<name>A0ABN2N6U3_9PSEU</name>
<comment type="cofactor">
    <cofactor evidence="1">
        <name>Mg(2+)</name>
        <dbReference type="ChEBI" id="CHEBI:18420"/>
    </cofactor>
</comment>
<comment type="subcellular location">
    <subcellularLocation>
        <location evidence="1">Cytoplasm</location>
    </subcellularLocation>
</comment>
<feature type="active site" evidence="1">
    <location>
        <position position="79"/>
    </location>
</feature>
<dbReference type="InterPro" id="IPR027417">
    <property type="entry name" value="P-loop_NTPase"/>
</dbReference>
<organism evidence="3 4">
    <name type="scientific">Pseudonocardia ailaonensis</name>
    <dbReference type="NCBI Taxonomy" id="367279"/>
    <lineage>
        <taxon>Bacteria</taxon>
        <taxon>Bacillati</taxon>
        <taxon>Actinomycetota</taxon>
        <taxon>Actinomycetes</taxon>
        <taxon>Pseudonocardiales</taxon>
        <taxon>Pseudonocardiaceae</taxon>
        <taxon>Pseudonocardia</taxon>
    </lineage>
</organism>
<keyword evidence="1" id="KW-0479">Metal-binding</keyword>
<feature type="binding site" evidence="1">
    <location>
        <position position="91"/>
    </location>
    <ligand>
        <name>Mg(2+)</name>
        <dbReference type="ChEBI" id="CHEBI:18420"/>
    </ligand>
</feature>
<feature type="binding site" evidence="1">
    <location>
        <position position="150"/>
    </location>
    <ligand>
        <name>Mg(2+)</name>
        <dbReference type="ChEBI" id="CHEBI:18420"/>
    </ligand>
</feature>
<dbReference type="RefSeq" id="WP_344417310.1">
    <property type="nucleotide sequence ID" value="NZ_BAAAQK010000009.1"/>
</dbReference>
<keyword evidence="1" id="KW-0067">ATP-binding</keyword>
<comment type="caution">
    <text evidence="1">Lacks conserved residue(s) required for the propagation of feature annotation.</text>
</comment>
<comment type="pathway">
    <text evidence="1">Cofactor biosynthesis; biotin biosynthesis; biotin from 7,8-diaminononanoate: step 1/2.</text>
</comment>
<comment type="function">
    <text evidence="1">Catalyzes a mechanistically unusual reaction, the ATP-dependent insertion of CO2 between the N7 and N8 nitrogen atoms of 7,8-diaminopelargonic acid (DAPA, also called 7,8-diammoniononanoate) to form a ureido ring.</text>
</comment>
<evidence type="ECO:0000256" key="2">
    <source>
        <dbReference type="SAM" id="MobiDB-lite"/>
    </source>
</evidence>
<keyword evidence="1" id="KW-0547">Nucleotide-binding</keyword>
<evidence type="ECO:0000313" key="3">
    <source>
        <dbReference type="EMBL" id="GAA1849938.1"/>
    </source>
</evidence>
<dbReference type="Gene3D" id="3.40.50.300">
    <property type="entry name" value="P-loop containing nucleotide triphosphate hydrolases"/>
    <property type="match status" value="1"/>
</dbReference>
<feature type="binding site" evidence="1">
    <location>
        <position position="58"/>
    </location>
    <ligand>
        <name>Mg(2+)</name>
        <dbReference type="ChEBI" id="CHEBI:18420"/>
    </ligand>
</feature>
<accession>A0ABN2N6U3</accession>
<proteinExistence type="inferred from homology"/>
<feature type="binding site" evidence="1">
    <location>
        <begin position="150"/>
        <end position="153"/>
    </location>
    <ligand>
        <name>ATP</name>
        <dbReference type="ChEBI" id="CHEBI:30616"/>
    </ligand>
</feature>
<dbReference type="PANTHER" id="PTHR43210">
    <property type="entry name" value="DETHIOBIOTIN SYNTHETASE"/>
    <property type="match status" value="1"/>
</dbReference>
<sequence>MTSPAEREADVVPPATRHTGAVSPAPRTAVSIPQMSIPPVSVPPVVVVTGTDTGVGKTITTAALAAALAALGRTVAVVKPVQAGTEDGAGDADVVARLATPATVREGIRLPDPMAPVAAAERARVVLPPVRSHASAIRELADRHDHVLVEGAGGILVELDGEAGTLADLAVALGAPAVVVCRSGLGTLNHTALTREALERRGVPVLGLAIGAWPESPGPIEEDNRRRLGPLLGAIPEGAGTIPAGTFRSLAPAWFPTIT</sequence>
<dbReference type="Proteomes" id="UP001500449">
    <property type="component" value="Unassembled WGS sequence"/>
</dbReference>
<keyword evidence="1" id="KW-0460">Magnesium</keyword>
<comment type="catalytic activity">
    <reaction evidence="1">
        <text>(7R,8S)-7,8-diammoniononanoate + CO2 + ATP = (4R,5S)-dethiobiotin + ADP + phosphate + 3 H(+)</text>
        <dbReference type="Rhea" id="RHEA:15805"/>
        <dbReference type="ChEBI" id="CHEBI:15378"/>
        <dbReference type="ChEBI" id="CHEBI:16526"/>
        <dbReference type="ChEBI" id="CHEBI:30616"/>
        <dbReference type="ChEBI" id="CHEBI:43474"/>
        <dbReference type="ChEBI" id="CHEBI:149469"/>
        <dbReference type="ChEBI" id="CHEBI:149473"/>
        <dbReference type="ChEBI" id="CHEBI:456216"/>
        <dbReference type="EC" id="6.3.3.3"/>
    </reaction>
</comment>
<comment type="similarity">
    <text evidence="1">Belongs to the dethiobiotin synthetase family.</text>
</comment>
<feature type="region of interest" description="Disordered" evidence="2">
    <location>
        <begin position="1"/>
        <end position="27"/>
    </location>
</feature>
<keyword evidence="1" id="KW-0093">Biotin biosynthesis</keyword>